<dbReference type="Gene3D" id="3.90.79.10">
    <property type="entry name" value="Nucleoside Triphosphate Pyrophosphohydrolase"/>
    <property type="match status" value="1"/>
</dbReference>
<dbReference type="InterPro" id="IPR015797">
    <property type="entry name" value="NUDIX_hydrolase-like_dom_sf"/>
</dbReference>
<dbReference type="SUPFAM" id="SSF55811">
    <property type="entry name" value="Nudix"/>
    <property type="match status" value="1"/>
</dbReference>
<sequence>MLGFRARWVSGDIVCDTTEIMDANWYKRDEIPMIPGSISIARKLIDGWLLQR</sequence>
<dbReference type="AlphaFoldDB" id="A0A6J7P531"/>
<gene>
    <name evidence="1" type="ORF">UFOPK4057_00278</name>
</gene>
<dbReference type="EMBL" id="CAFBPC010000042">
    <property type="protein sequence ID" value="CAB5000526.1"/>
    <property type="molecule type" value="Genomic_DNA"/>
</dbReference>
<protein>
    <submittedName>
        <fullName evidence="1">Unannotated protein</fullName>
    </submittedName>
</protein>
<name>A0A6J7P531_9ZZZZ</name>
<accession>A0A6J7P531</accession>
<organism evidence="1">
    <name type="scientific">freshwater metagenome</name>
    <dbReference type="NCBI Taxonomy" id="449393"/>
    <lineage>
        <taxon>unclassified sequences</taxon>
        <taxon>metagenomes</taxon>
        <taxon>ecological metagenomes</taxon>
    </lineage>
</organism>
<evidence type="ECO:0000313" key="1">
    <source>
        <dbReference type="EMBL" id="CAB5000526.1"/>
    </source>
</evidence>
<reference evidence="1" key="1">
    <citation type="submission" date="2020-05" db="EMBL/GenBank/DDBJ databases">
        <authorList>
            <person name="Chiriac C."/>
            <person name="Salcher M."/>
            <person name="Ghai R."/>
            <person name="Kavagutti S V."/>
        </authorList>
    </citation>
    <scope>NUCLEOTIDE SEQUENCE</scope>
</reference>
<proteinExistence type="predicted"/>